<evidence type="ECO:0000256" key="1">
    <source>
        <dbReference type="SAM" id="MobiDB-lite"/>
    </source>
</evidence>
<dbReference type="InterPro" id="IPR036361">
    <property type="entry name" value="SAP_dom_sf"/>
</dbReference>
<dbReference type="Pfam" id="PF09905">
    <property type="entry name" value="VF530"/>
    <property type="match status" value="1"/>
</dbReference>
<evidence type="ECO:0008006" key="4">
    <source>
        <dbReference type="Google" id="ProtNLM"/>
    </source>
</evidence>
<dbReference type="EMBL" id="BKAG01000033">
    <property type="protein sequence ID" value="GEP44629.1"/>
    <property type="molecule type" value="Genomic_DNA"/>
</dbReference>
<dbReference type="InterPro" id="IPR018668">
    <property type="entry name" value="DNA-binding_VF530-like"/>
</dbReference>
<keyword evidence="3" id="KW-1185">Reference proteome</keyword>
<proteinExistence type="predicted"/>
<dbReference type="Proteomes" id="UP000321577">
    <property type="component" value="Unassembled WGS sequence"/>
</dbReference>
<feature type="region of interest" description="Disordered" evidence="1">
    <location>
        <begin position="90"/>
        <end position="122"/>
    </location>
</feature>
<accession>A0A512MD22</accession>
<evidence type="ECO:0000313" key="3">
    <source>
        <dbReference type="Proteomes" id="UP000321577"/>
    </source>
</evidence>
<dbReference type="GO" id="GO:0003677">
    <property type="term" value="F:DNA binding"/>
    <property type="evidence" value="ECO:0007669"/>
    <property type="project" value="InterPro"/>
</dbReference>
<evidence type="ECO:0000313" key="2">
    <source>
        <dbReference type="EMBL" id="GEP44629.1"/>
    </source>
</evidence>
<dbReference type="Gene3D" id="1.10.720.30">
    <property type="entry name" value="SAP domain"/>
    <property type="match status" value="1"/>
</dbReference>
<name>A0A512MD22_9BACT</name>
<protein>
    <recommendedName>
        <fullName evidence="4">Transporter</fullName>
    </recommendedName>
</protein>
<comment type="caution">
    <text evidence="2">The sequence shown here is derived from an EMBL/GenBank/DDBJ whole genome shotgun (WGS) entry which is preliminary data.</text>
</comment>
<feature type="compositionally biased region" description="Basic and acidic residues" evidence="1">
    <location>
        <begin position="97"/>
        <end position="110"/>
    </location>
</feature>
<organism evidence="2 3">
    <name type="scientific">Brevifollis gellanilyticus</name>
    <dbReference type="NCBI Taxonomy" id="748831"/>
    <lineage>
        <taxon>Bacteria</taxon>
        <taxon>Pseudomonadati</taxon>
        <taxon>Verrucomicrobiota</taxon>
        <taxon>Verrucomicrobiia</taxon>
        <taxon>Verrucomicrobiales</taxon>
        <taxon>Verrucomicrobiaceae</taxon>
    </lineage>
</organism>
<sequence>MTGKITDFLPPRFAYPGATHPMYAAGPKNPLHGITLEMMLRQLVDHYGWEMLGQMIKINCFNFHPSIKSSLTFLRRTEWARKKVEELYLDSLPDMQPKPEAEAEPEKPAENEASGDTQSPNQ</sequence>
<gene>
    <name evidence="2" type="ORF">BGE01nite_39200</name>
</gene>
<dbReference type="AlphaFoldDB" id="A0A512MD22"/>
<reference evidence="2 3" key="1">
    <citation type="submission" date="2019-07" db="EMBL/GenBank/DDBJ databases">
        <title>Whole genome shotgun sequence of Brevifollis gellanilyticus NBRC 108608.</title>
        <authorList>
            <person name="Hosoyama A."/>
            <person name="Uohara A."/>
            <person name="Ohji S."/>
            <person name="Ichikawa N."/>
        </authorList>
    </citation>
    <scope>NUCLEOTIDE SEQUENCE [LARGE SCALE GENOMIC DNA]</scope>
    <source>
        <strain evidence="2 3">NBRC 108608</strain>
    </source>
</reference>